<dbReference type="InterPro" id="IPR015797">
    <property type="entry name" value="NUDIX_hydrolase-like_dom_sf"/>
</dbReference>
<organism evidence="3 5">
    <name type="scientific">Aliarcobacter trophiarum LMG 25534</name>
    <dbReference type="NCBI Taxonomy" id="1032241"/>
    <lineage>
        <taxon>Bacteria</taxon>
        <taxon>Pseudomonadati</taxon>
        <taxon>Campylobacterota</taxon>
        <taxon>Epsilonproteobacteria</taxon>
        <taxon>Campylobacterales</taxon>
        <taxon>Arcobacteraceae</taxon>
        <taxon>Aliarcobacter</taxon>
    </lineage>
</organism>
<keyword evidence="1" id="KW-1133">Transmembrane helix</keyword>
<reference evidence="4 6" key="1">
    <citation type="submission" date="2017-10" db="EMBL/GenBank/DDBJ databases">
        <title>Genomics of the genus Arcobacter.</title>
        <authorList>
            <person name="Perez-Cataluna A."/>
            <person name="Figueras M.J."/>
        </authorList>
    </citation>
    <scope>NUCLEOTIDE SEQUENCE [LARGE SCALE GENOMIC DNA]</scope>
    <source>
        <strain evidence="4 6">LMG 25534</strain>
    </source>
</reference>
<gene>
    <name evidence="3" type="ORF">ATR_1168</name>
    <name evidence="4" type="ORF">CRU87_08350</name>
</gene>
<name>A0AAD0QJW1_9BACT</name>
<dbReference type="KEGG" id="atp:ATR_1168"/>
<evidence type="ECO:0000259" key="2">
    <source>
        <dbReference type="Pfam" id="PF00293"/>
    </source>
</evidence>
<dbReference type="Proteomes" id="UP000254504">
    <property type="component" value="Chromosome"/>
</dbReference>
<sequence length="194" mass="22613">MRVVVGLISDGKKILLMKKNSPDWQKGLYNGIGGKVELNATPLETIIKNCEKELGVTISNWRELDSEILPNRVEIFYFLTILAENEINSLESQTNERGELFFIDNLPKNILQDLKFQIEREFLNTEKRVNIRINKRTKILIYIFTFISIILISLMLVGKAQTGDFLYYLTNKKEKEEKDKKIEFIKSFNTKLFG</sequence>
<keyword evidence="1" id="KW-0472">Membrane</keyword>
<dbReference type="RefSeq" id="WP_115428535.1">
    <property type="nucleotide sequence ID" value="NZ_CP031367.1"/>
</dbReference>
<dbReference type="Gene3D" id="3.90.79.10">
    <property type="entry name" value="Nucleoside Triphosphate Pyrophosphohydrolase"/>
    <property type="match status" value="1"/>
</dbReference>
<dbReference type="Pfam" id="PF00293">
    <property type="entry name" value="NUDIX"/>
    <property type="match status" value="1"/>
</dbReference>
<keyword evidence="6" id="KW-1185">Reference proteome</keyword>
<evidence type="ECO:0000313" key="6">
    <source>
        <dbReference type="Proteomes" id="UP000289132"/>
    </source>
</evidence>
<evidence type="ECO:0000313" key="5">
    <source>
        <dbReference type="Proteomes" id="UP000254504"/>
    </source>
</evidence>
<evidence type="ECO:0000313" key="4">
    <source>
        <dbReference type="EMBL" id="RXJ89897.1"/>
    </source>
</evidence>
<dbReference type="SUPFAM" id="SSF55811">
    <property type="entry name" value="Nudix"/>
    <property type="match status" value="1"/>
</dbReference>
<dbReference type="EMBL" id="CP031367">
    <property type="protein sequence ID" value="AXK49030.1"/>
    <property type="molecule type" value="Genomic_DNA"/>
</dbReference>
<dbReference type="AlphaFoldDB" id="A0AAD0QJW1"/>
<protein>
    <submittedName>
        <fullName evidence="3 4">Nudix domain-containing protein</fullName>
    </submittedName>
</protein>
<dbReference type="InterPro" id="IPR000086">
    <property type="entry name" value="NUDIX_hydrolase_dom"/>
</dbReference>
<dbReference type="Proteomes" id="UP000289132">
    <property type="component" value="Unassembled WGS sequence"/>
</dbReference>
<accession>A0AAD0QJW1</accession>
<reference evidence="3 5" key="2">
    <citation type="submission" date="2018-07" db="EMBL/GenBank/DDBJ databases">
        <title>Complete genome of the Arcobacter trophiarum type strain LMG 25534.</title>
        <authorList>
            <person name="Miller W.G."/>
            <person name="Yee E."/>
        </authorList>
    </citation>
    <scope>NUCLEOTIDE SEQUENCE [LARGE SCALE GENOMIC DNA]</scope>
    <source>
        <strain evidence="3 5">LMG 25534</strain>
    </source>
</reference>
<feature type="domain" description="Nudix hydrolase" evidence="2">
    <location>
        <begin position="3"/>
        <end position="90"/>
    </location>
</feature>
<dbReference type="EMBL" id="PDKD01000016">
    <property type="protein sequence ID" value="RXJ89897.1"/>
    <property type="molecule type" value="Genomic_DNA"/>
</dbReference>
<proteinExistence type="predicted"/>
<feature type="transmembrane region" description="Helical" evidence="1">
    <location>
        <begin position="139"/>
        <end position="158"/>
    </location>
</feature>
<evidence type="ECO:0000256" key="1">
    <source>
        <dbReference type="SAM" id="Phobius"/>
    </source>
</evidence>
<evidence type="ECO:0000313" key="3">
    <source>
        <dbReference type="EMBL" id="AXK49030.1"/>
    </source>
</evidence>
<keyword evidence="1" id="KW-0812">Transmembrane</keyword>